<evidence type="ECO:0000256" key="5">
    <source>
        <dbReference type="ARBA" id="ARBA00022801"/>
    </source>
</evidence>
<dbReference type="EMBL" id="BAAAZC010000049">
    <property type="protein sequence ID" value="GAA3992769.1"/>
    <property type="molecule type" value="Genomic_DNA"/>
</dbReference>
<evidence type="ECO:0000313" key="10">
    <source>
        <dbReference type="Proteomes" id="UP001500742"/>
    </source>
</evidence>
<sequence length="130" mass="14139">MGYLIDSNAIIDYLSGAMPEEAMTWLGNIINEAPIISVMTKIEVLGFKNTVNTDALLNDFIGACLIIPLSEETIDQTIQIRKKHKIKTPDAIIAASAKVLALTLISRNTADFKKIGGLKVIDPWAINAIT</sequence>
<keyword evidence="5" id="KW-0378">Hydrolase</keyword>
<keyword evidence="4" id="KW-0479">Metal-binding</keyword>
<proteinExistence type="inferred from homology"/>
<dbReference type="PANTHER" id="PTHR33653">
    <property type="entry name" value="RIBONUCLEASE VAPC2"/>
    <property type="match status" value="1"/>
</dbReference>
<dbReference type="Gene3D" id="3.40.50.1010">
    <property type="entry name" value="5'-nuclease"/>
    <property type="match status" value="1"/>
</dbReference>
<evidence type="ECO:0000256" key="2">
    <source>
        <dbReference type="ARBA" id="ARBA00022649"/>
    </source>
</evidence>
<keyword evidence="6" id="KW-0460">Magnesium</keyword>
<evidence type="ECO:0000256" key="4">
    <source>
        <dbReference type="ARBA" id="ARBA00022723"/>
    </source>
</evidence>
<keyword evidence="10" id="KW-1185">Reference proteome</keyword>
<dbReference type="InterPro" id="IPR002716">
    <property type="entry name" value="PIN_dom"/>
</dbReference>
<feature type="domain" description="PIN" evidence="8">
    <location>
        <begin position="3"/>
        <end position="117"/>
    </location>
</feature>
<dbReference type="SUPFAM" id="SSF88723">
    <property type="entry name" value="PIN domain-like"/>
    <property type="match status" value="1"/>
</dbReference>
<comment type="similarity">
    <text evidence="7">Belongs to the PINc/VapC protein family.</text>
</comment>
<accession>A0ABP7R5M7</accession>
<comment type="cofactor">
    <cofactor evidence="1">
        <name>Mg(2+)</name>
        <dbReference type="ChEBI" id="CHEBI:18420"/>
    </cofactor>
</comment>
<keyword evidence="2" id="KW-1277">Toxin-antitoxin system</keyword>
<evidence type="ECO:0000256" key="6">
    <source>
        <dbReference type="ARBA" id="ARBA00022842"/>
    </source>
</evidence>
<keyword evidence="3" id="KW-0540">Nuclease</keyword>
<comment type="caution">
    <text evidence="9">The sequence shown here is derived from an EMBL/GenBank/DDBJ whole genome shotgun (WGS) entry which is preliminary data.</text>
</comment>
<evidence type="ECO:0000256" key="7">
    <source>
        <dbReference type="ARBA" id="ARBA00038093"/>
    </source>
</evidence>
<reference evidence="10" key="1">
    <citation type="journal article" date="2019" name="Int. J. Syst. Evol. Microbiol.">
        <title>The Global Catalogue of Microorganisms (GCM) 10K type strain sequencing project: providing services to taxonomists for standard genome sequencing and annotation.</title>
        <authorList>
            <consortium name="The Broad Institute Genomics Platform"/>
            <consortium name="The Broad Institute Genome Sequencing Center for Infectious Disease"/>
            <person name="Wu L."/>
            <person name="Ma J."/>
        </authorList>
    </citation>
    <scope>NUCLEOTIDE SEQUENCE [LARGE SCALE GENOMIC DNA]</scope>
    <source>
        <strain evidence="10">JCM 16601</strain>
    </source>
</reference>
<organism evidence="9 10">
    <name type="scientific">Mucilaginibacter dorajii</name>
    <dbReference type="NCBI Taxonomy" id="692994"/>
    <lineage>
        <taxon>Bacteria</taxon>
        <taxon>Pseudomonadati</taxon>
        <taxon>Bacteroidota</taxon>
        <taxon>Sphingobacteriia</taxon>
        <taxon>Sphingobacteriales</taxon>
        <taxon>Sphingobacteriaceae</taxon>
        <taxon>Mucilaginibacter</taxon>
    </lineage>
</organism>
<evidence type="ECO:0000256" key="1">
    <source>
        <dbReference type="ARBA" id="ARBA00001946"/>
    </source>
</evidence>
<evidence type="ECO:0000259" key="8">
    <source>
        <dbReference type="Pfam" id="PF01850"/>
    </source>
</evidence>
<evidence type="ECO:0000313" key="9">
    <source>
        <dbReference type="EMBL" id="GAA3992769.1"/>
    </source>
</evidence>
<evidence type="ECO:0000256" key="3">
    <source>
        <dbReference type="ARBA" id="ARBA00022722"/>
    </source>
</evidence>
<dbReference type="InterPro" id="IPR029060">
    <property type="entry name" value="PIN-like_dom_sf"/>
</dbReference>
<dbReference type="Proteomes" id="UP001500742">
    <property type="component" value="Unassembled WGS sequence"/>
</dbReference>
<dbReference type="PANTHER" id="PTHR33653:SF1">
    <property type="entry name" value="RIBONUCLEASE VAPC2"/>
    <property type="match status" value="1"/>
</dbReference>
<dbReference type="Pfam" id="PF01850">
    <property type="entry name" value="PIN"/>
    <property type="match status" value="1"/>
</dbReference>
<protein>
    <recommendedName>
        <fullName evidence="8">PIN domain-containing protein</fullName>
    </recommendedName>
</protein>
<dbReference type="InterPro" id="IPR050556">
    <property type="entry name" value="Type_II_TA_system_RNase"/>
</dbReference>
<dbReference type="RefSeq" id="WP_259097321.1">
    <property type="nucleotide sequence ID" value="NZ_BAAAZC010000049.1"/>
</dbReference>
<gene>
    <name evidence="9" type="ORF">GCM10022210_53150</name>
</gene>
<name>A0ABP7R5M7_9SPHI</name>
<dbReference type="CDD" id="cd18738">
    <property type="entry name" value="PIN_VapC4-5_FitB-like"/>
    <property type="match status" value="1"/>
</dbReference>